<dbReference type="KEGG" id="vg:54992134"/>
<name>A0A2U8UJ63_9CAUD</name>
<evidence type="ECO:0000313" key="2">
    <source>
        <dbReference type="Proteomes" id="UP000246630"/>
    </source>
</evidence>
<proteinExistence type="predicted"/>
<keyword evidence="1" id="KW-0378">Hydrolase</keyword>
<organism evidence="1 2">
    <name type="scientific">Microbacterium phage Hyperion</name>
    <dbReference type="NCBI Taxonomy" id="2182354"/>
    <lineage>
        <taxon>Viruses</taxon>
        <taxon>Duplodnaviria</taxon>
        <taxon>Heunggongvirae</taxon>
        <taxon>Uroviricota</taxon>
        <taxon>Caudoviricetes</taxon>
        <taxon>Squashvirus</taxon>
        <taxon>Squashvirus hyperion</taxon>
    </lineage>
</organism>
<sequence>MADANVSEHGKALLAELNEKTATDTLARAETRTQMIFDVFYDDEEGEPDQAIRDALTDLMHMAAKRGVDFEEALSGAARMWTMEREDWEIE</sequence>
<dbReference type="RefSeq" id="YP_009801618.1">
    <property type="nucleotide sequence ID" value="NC_047973.1"/>
</dbReference>
<accession>A0A2U8UJ63</accession>
<dbReference type="Proteomes" id="UP000246630">
    <property type="component" value="Segment"/>
</dbReference>
<keyword evidence="2" id="KW-1185">Reference proteome</keyword>
<dbReference type="GeneID" id="54992134"/>
<dbReference type="GO" id="GO:0016787">
    <property type="term" value="F:hydrolase activity"/>
    <property type="evidence" value="ECO:0007669"/>
    <property type="project" value="UniProtKB-KW"/>
</dbReference>
<evidence type="ECO:0000313" key="1">
    <source>
        <dbReference type="EMBL" id="AWN03591.1"/>
    </source>
</evidence>
<protein>
    <submittedName>
        <fullName evidence="1">Nucleotide pyrophosphohydrolase</fullName>
    </submittedName>
</protein>
<dbReference type="EMBL" id="MH153803">
    <property type="protein sequence ID" value="AWN03591.1"/>
    <property type="molecule type" value="Genomic_DNA"/>
</dbReference>
<gene>
    <name evidence="1" type="primary">76</name>
    <name evidence="1" type="ORF">PBI_HYPERION_76</name>
</gene>
<reference evidence="1 2" key="1">
    <citation type="submission" date="2018-03" db="EMBL/GenBank/DDBJ databases">
        <authorList>
            <person name="Stanton A.-C.J."/>
            <person name="Garlena R.A."/>
            <person name="Russell D.A."/>
            <person name="Pope W.H."/>
            <person name="Jacobs-Sera D."/>
            <person name="Hatfull G.F."/>
        </authorList>
    </citation>
    <scope>NUCLEOTIDE SEQUENCE [LARGE SCALE GENOMIC DNA]</scope>
</reference>